<reference evidence="2" key="1">
    <citation type="submission" date="2017-07" db="EMBL/GenBank/DDBJ databases">
        <authorList>
            <person name="Boucher Y."/>
            <person name="Orata F.D."/>
        </authorList>
    </citation>
    <scope>NUCLEOTIDE SEQUENCE [LARGE SCALE GENOMIC DNA]</scope>
    <source>
        <strain evidence="2">OYP9E10</strain>
    </source>
</reference>
<comment type="caution">
    <text evidence="1">The sequence shown here is derived from an EMBL/GenBank/DDBJ whole genome shotgun (WGS) entry which is preliminary data.</text>
</comment>
<dbReference type="AlphaFoldDB" id="A0A271VKI5"/>
<organism evidence="1 2">
    <name type="scientific">Vibrio metoecus</name>
    <dbReference type="NCBI Taxonomy" id="1481663"/>
    <lineage>
        <taxon>Bacteria</taxon>
        <taxon>Pseudomonadati</taxon>
        <taxon>Pseudomonadota</taxon>
        <taxon>Gammaproteobacteria</taxon>
        <taxon>Vibrionales</taxon>
        <taxon>Vibrionaceae</taxon>
        <taxon>Vibrio</taxon>
    </lineage>
</organism>
<evidence type="ECO:0008006" key="3">
    <source>
        <dbReference type="Google" id="ProtNLM"/>
    </source>
</evidence>
<dbReference type="EMBL" id="NMSH01000070">
    <property type="protein sequence ID" value="PAR18662.1"/>
    <property type="molecule type" value="Genomic_DNA"/>
</dbReference>
<evidence type="ECO:0000313" key="1">
    <source>
        <dbReference type="EMBL" id="PAR18662.1"/>
    </source>
</evidence>
<sequence length="123" mass="14015">MSNYWVVGASWGGVDHQDQKFVEQGIWMLGWSEEDQPAQYKKASQMKRGDRIAIKRMKGRETGIRILHLGVIKGVILDTDKVVCTVDWVATDLDRDINESRGCFASIHGPYENDGWVQQVFCL</sequence>
<name>A0A271VKI5_VIBMT</name>
<protein>
    <recommendedName>
        <fullName evidence="3">Phage associated protein</fullName>
    </recommendedName>
</protein>
<dbReference type="RefSeq" id="WP_029628692.1">
    <property type="nucleotide sequence ID" value="NZ_LBGR01000026.1"/>
</dbReference>
<evidence type="ECO:0000313" key="2">
    <source>
        <dbReference type="Proteomes" id="UP000216173"/>
    </source>
</evidence>
<proteinExistence type="predicted"/>
<accession>A0A271VKI5</accession>
<gene>
    <name evidence="1" type="ORF">CGU03_17705</name>
</gene>
<dbReference type="Proteomes" id="UP000216173">
    <property type="component" value="Unassembled WGS sequence"/>
</dbReference>